<dbReference type="KEGG" id="eac:EAL2_c09390"/>
<dbReference type="Gene3D" id="1.10.10.10">
    <property type="entry name" value="Winged helix-like DNA-binding domain superfamily/Winged helix DNA-binding domain"/>
    <property type="match status" value="1"/>
</dbReference>
<dbReference type="HOGENOM" id="CLU_064885_0_1_9"/>
<dbReference type="STRING" id="1286171.EAL2_c09390"/>
<evidence type="ECO:0000313" key="3">
    <source>
        <dbReference type="EMBL" id="AHM56238.1"/>
    </source>
</evidence>
<proteinExistence type="inferred from homology"/>
<dbReference type="EMBL" id="CP007452">
    <property type="protein sequence ID" value="AHM56238.1"/>
    <property type="molecule type" value="Genomic_DNA"/>
</dbReference>
<dbReference type="InterPro" id="IPR039566">
    <property type="entry name" value="CvfB_S1_st"/>
</dbReference>
<feature type="domain" description="S1 motif" evidence="2">
    <location>
        <begin position="145"/>
        <end position="206"/>
    </location>
</feature>
<dbReference type="InterPro" id="IPR040764">
    <property type="entry name" value="CvfB_WH"/>
</dbReference>
<dbReference type="InterPro" id="IPR012340">
    <property type="entry name" value="NA-bd_OB-fold"/>
</dbReference>
<evidence type="ECO:0000313" key="4">
    <source>
        <dbReference type="Proteomes" id="UP000019591"/>
    </source>
</evidence>
<protein>
    <submittedName>
        <fullName evidence="3">S1 RNA binding domain</fullName>
    </submittedName>
</protein>
<accession>W8TEK3</accession>
<dbReference type="AlphaFoldDB" id="W8TEK3"/>
<dbReference type="InterPro" id="IPR048587">
    <property type="entry name" value="CvfB_S1_3rd"/>
</dbReference>
<dbReference type="Gene3D" id="2.40.50.140">
    <property type="entry name" value="Nucleic acid-binding proteins"/>
    <property type="match status" value="2"/>
</dbReference>
<dbReference type="Pfam" id="PF13509">
    <property type="entry name" value="S1_2"/>
    <property type="match status" value="2"/>
</dbReference>
<dbReference type="PANTHER" id="PTHR37296">
    <property type="entry name" value="CONSERVED VIRULENCE FACTOR B"/>
    <property type="match status" value="1"/>
</dbReference>
<dbReference type="SUPFAM" id="SSF50249">
    <property type="entry name" value="Nucleic acid-binding proteins"/>
    <property type="match status" value="1"/>
</dbReference>
<reference evidence="3 4" key="1">
    <citation type="journal article" date="2014" name="Genome Announc.">
        <title>Complete Genome Sequence of Amino Acid-Utilizing Eubacterium acidaminophilum al-2 (DSM 3953).</title>
        <authorList>
            <person name="Poehlein A."/>
            <person name="Andreesen J.R."/>
            <person name="Daniel R."/>
        </authorList>
    </citation>
    <scope>NUCLEOTIDE SEQUENCE [LARGE SCALE GENOMIC DNA]</scope>
    <source>
        <strain evidence="3 4">DSM 3953</strain>
    </source>
</reference>
<dbReference type="Pfam" id="PF17783">
    <property type="entry name" value="WHD_CvfB"/>
    <property type="match status" value="1"/>
</dbReference>
<dbReference type="InterPro" id="IPR036388">
    <property type="entry name" value="WH-like_DNA-bd_sf"/>
</dbReference>
<dbReference type="eggNOG" id="COG2996">
    <property type="taxonomic scope" value="Bacteria"/>
</dbReference>
<dbReference type="InterPro" id="IPR003029">
    <property type="entry name" value="S1_domain"/>
</dbReference>
<keyword evidence="4" id="KW-1185">Reference proteome</keyword>
<dbReference type="SMART" id="SM00316">
    <property type="entry name" value="S1"/>
    <property type="match status" value="2"/>
</dbReference>
<organism evidence="3 4">
    <name type="scientific">Peptoclostridium acidaminophilum DSM 3953</name>
    <dbReference type="NCBI Taxonomy" id="1286171"/>
    <lineage>
        <taxon>Bacteria</taxon>
        <taxon>Bacillati</taxon>
        <taxon>Bacillota</taxon>
        <taxon>Clostridia</taxon>
        <taxon>Peptostreptococcales</taxon>
        <taxon>Peptoclostridiaceae</taxon>
        <taxon>Peptoclostridium</taxon>
    </lineage>
</organism>
<dbReference type="PIRSF" id="PIRSF012524">
    <property type="entry name" value="YitL_S1"/>
    <property type="match status" value="1"/>
</dbReference>
<dbReference type="OrthoDB" id="9801597at2"/>
<dbReference type="Pfam" id="PF21543">
    <property type="entry name" value="CvfB_2nd"/>
    <property type="match status" value="1"/>
</dbReference>
<gene>
    <name evidence="3" type="ORF">EAL2_c09390</name>
</gene>
<dbReference type="PROSITE" id="PS50126">
    <property type="entry name" value="S1"/>
    <property type="match status" value="1"/>
</dbReference>
<dbReference type="PATRIC" id="fig|1286171.3.peg.889"/>
<dbReference type="GO" id="GO:0003676">
    <property type="term" value="F:nucleic acid binding"/>
    <property type="evidence" value="ECO:0007669"/>
    <property type="project" value="InterPro"/>
</dbReference>
<dbReference type="InterPro" id="IPR014464">
    <property type="entry name" value="CvfB_fam"/>
</dbReference>
<sequence length="284" mass="31857">MIEIGVMNRLKIDRFAQPGAYLTDNTDAKSVLLPKKHVPEGAKEGDFLDVFIYRDSSDRLIATTKKPKAMVGQLAQLKVVETTKIGAFLDWGLDKDILLPFSEQKYIIQKGKSYVVLIYLDKSKRISATTDIYDYLMTDSPYEAGDWVEGTVYGSKEGMGVFVAVDNAFKGMIPESECFENLQPGDRVKARVIRVREDGKLDLSTRKEAYKQMGDDSEKLMEYIKGCGGEIFIGDKSDPEIVKKYLSMSKAAFKRAAGKLLKEGSIEKTDKGYKFKNAGGRKYE</sequence>
<dbReference type="PANTHER" id="PTHR37296:SF1">
    <property type="entry name" value="CONSERVED VIRULENCE FACTOR B"/>
    <property type="match status" value="1"/>
</dbReference>
<evidence type="ECO:0000256" key="1">
    <source>
        <dbReference type="PIRNR" id="PIRNR012524"/>
    </source>
</evidence>
<dbReference type="Proteomes" id="UP000019591">
    <property type="component" value="Chromosome"/>
</dbReference>
<comment type="similarity">
    <text evidence="1">Belongs to the CvfB family.</text>
</comment>
<evidence type="ECO:0000259" key="2">
    <source>
        <dbReference type="PROSITE" id="PS50126"/>
    </source>
</evidence>
<name>W8TEK3_PEPAC</name>